<protein>
    <submittedName>
        <fullName evidence="1">Uncharacterized protein</fullName>
    </submittedName>
</protein>
<dbReference type="EMBL" id="JAGSXH010000186">
    <property type="protein sequence ID" value="MBS2966732.1"/>
    <property type="molecule type" value="Genomic_DNA"/>
</dbReference>
<comment type="caution">
    <text evidence="1">The sequence shown here is derived from an EMBL/GenBank/DDBJ whole genome shotgun (WGS) entry which is preliminary data.</text>
</comment>
<organism evidence="1 2">
    <name type="scientific">Actinocrinis puniceicyclus</name>
    <dbReference type="NCBI Taxonomy" id="977794"/>
    <lineage>
        <taxon>Bacteria</taxon>
        <taxon>Bacillati</taxon>
        <taxon>Actinomycetota</taxon>
        <taxon>Actinomycetes</taxon>
        <taxon>Catenulisporales</taxon>
        <taxon>Actinospicaceae</taxon>
        <taxon>Actinocrinis</taxon>
    </lineage>
</organism>
<evidence type="ECO:0000313" key="1">
    <source>
        <dbReference type="EMBL" id="MBS2966732.1"/>
    </source>
</evidence>
<dbReference type="Proteomes" id="UP000677913">
    <property type="component" value="Unassembled WGS sequence"/>
</dbReference>
<dbReference type="AlphaFoldDB" id="A0A8J7WUK5"/>
<reference evidence="1" key="1">
    <citation type="submission" date="2021-04" db="EMBL/GenBank/DDBJ databases">
        <title>Genome based classification of Actinospica acidithermotolerans sp. nov., an actinobacterium isolated from an Indonesian hot spring.</title>
        <authorList>
            <person name="Kusuma A.B."/>
            <person name="Putra K.E."/>
            <person name="Nafisah S."/>
            <person name="Loh J."/>
            <person name="Nouioui I."/>
            <person name="Goodfellow M."/>
        </authorList>
    </citation>
    <scope>NUCLEOTIDE SEQUENCE</scope>
    <source>
        <strain evidence="1">DSM 45618</strain>
    </source>
</reference>
<gene>
    <name evidence="1" type="ORF">KGA66_27090</name>
</gene>
<proteinExistence type="predicted"/>
<name>A0A8J7WUK5_9ACTN</name>
<accession>A0A8J7WUK5</accession>
<sequence>MADTAQAAYLELAVRALENRDRPALLGALASLDLATLDHLAAVLAHPVWSALAPDLPSISRLLEG</sequence>
<dbReference type="RefSeq" id="WP_211472094.1">
    <property type="nucleotide sequence ID" value="NZ_JAGSXH010000186.1"/>
</dbReference>
<evidence type="ECO:0000313" key="2">
    <source>
        <dbReference type="Proteomes" id="UP000677913"/>
    </source>
</evidence>
<keyword evidence="2" id="KW-1185">Reference proteome</keyword>